<accession>A0ABT4GWE9</accession>
<comment type="caution">
    <text evidence="1">The sequence shown here is derived from an EMBL/GenBank/DDBJ whole genome shotgun (WGS) entry which is preliminary data.</text>
</comment>
<evidence type="ECO:0000313" key="2">
    <source>
        <dbReference type="Proteomes" id="UP001527181"/>
    </source>
</evidence>
<dbReference type="EMBL" id="JAMDNP010000019">
    <property type="protein sequence ID" value="MCY9761032.1"/>
    <property type="molecule type" value="Genomic_DNA"/>
</dbReference>
<name>A0ABT4GWE9_PAEAL</name>
<reference evidence="1 2" key="1">
    <citation type="submission" date="2022-05" db="EMBL/GenBank/DDBJ databases">
        <title>Genome Sequencing of Bee-Associated Microbes.</title>
        <authorList>
            <person name="Dunlap C."/>
        </authorList>
    </citation>
    <scope>NUCLEOTIDE SEQUENCE [LARGE SCALE GENOMIC DNA]</scope>
    <source>
        <strain evidence="1 2">NRRL B-04010</strain>
    </source>
</reference>
<protein>
    <submittedName>
        <fullName evidence="1">Uncharacterized protein</fullName>
    </submittedName>
</protein>
<proteinExistence type="predicted"/>
<dbReference type="RefSeq" id="WP_005549547.1">
    <property type="nucleotide sequence ID" value="NZ_JAMDLX010000160.1"/>
</dbReference>
<organism evidence="1 2">
    <name type="scientific">Paenibacillus alvei</name>
    <name type="common">Bacillus alvei</name>
    <dbReference type="NCBI Taxonomy" id="44250"/>
    <lineage>
        <taxon>Bacteria</taxon>
        <taxon>Bacillati</taxon>
        <taxon>Bacillota</taxon>
        <taxon>Bacilli</taxon>
        <taxon>Bacillales</taxon>
        <taxon>Paenibacillaceae</taxon>
        <taxon>Paenibacillus</taxon>
    </lineage>
</organism>
<evidence type="ECO:0000313" key="1">
    <source>
        <dbReference type="EMBL" id="MCY9761032.1"/>
    </source>
</evidence>
<dbReference type="GeneID" id="94491043"/>
<dbReference type="Proteomes" id="UP001527181">
    <property type="component" value="Unassembled WGS sequence"/>
</dbReference>
<keyword evidence="2" id="KW-1185">Reference proteome</keyword>
<sequence length="59" mass="6894">MTDYKKVNSYTLTPEQLEAERKRLDAMKPRHYSGNDVAILAPQIGYNGKYLKKGGEWYR</sequence>
<gene>
    <name evidence="1" type="ORF">M5X12_10635</name>
</gene>